<feature type="compositionally biased region" description="Acidic residues" evidence="6">
    <location>
        <begin position="606"/>
        <end position="618"/>
    </location>
</feature>
<dbReference type="EMBL" id="QUTC01008286">
    <property type="protein sequence ID" value="RHY44411.1"/>
    <property type="molecule type" value="Genomic_DNA"/>
</dbReference>
<dbReference type="GO" id="GO:0000481">
    <property type="term" value="P:maturation of 5S rRNA"/>
    <property type="evidence" value="ECO:0007669"/>
    <property type="project" value="TreeGrafter"/>
</dbReference>
<dbReference type="GO" id="GO:0046540">
    <property type="term" value="C:U4/U6 x U5 tri-snRNP complex"/>
    <property type="evidence" value="ECO:0007669"/>
    <property type="project" value="InterPro"/>
</dbReference>
<dbReference type="AlphaFoldDB" id="A0A397CJX7"/>
<accession>A0A397CJX7</accession>
<feature type="compositionally biased region" description="Basic residues" evidence="6">
    <location>
        <begin position="1"/>
        <end position="32"/>
    </location>
</feature>
<proteinExistence type="inferred from homology"/>
<feature type="compositionally biased region" description="Basic and acidic residues" evidence="6">
    <location>
        <begin position="131"/>
        <end position="153"/>
    </location>
</feature>
<keyword evidence="3" id="KW-0507">mRNA processing</keyword>
<dbReference type="Pfam" id="PF19252">
    <property type="entry name" value="HIND"/>
    <property type="match status" value="1"/>
</dbReference>
<feature type="compositionally biased region" description="Basic and acidic residues" evidence="6">
    <location>
        <begin position="425"/>
        <end position="434"/>
    </location>
</feature>
<feature type="region of interest" description="Disordered" evidence="6">
    <location>
        <begin position="410"/>
        <end position="434"/>
    </location>
</feature>
<evidence type="ECO:0000256" key="4">
    <source>
        <dbReference type="ARBA" id="ARBA00023187"/>
    </source>
</evidence>
<dbReference type="Proteomes" id="UP000265716">
    <property type="component" value="Unassembled WGS sequence"/>
</dbReference>
<evidence type="ECO:0000256" key="1">
    <source>
        <dbReference type="ARBA" id="ARBA00004123"/>
    </source>
</evidence>
<keyword evidence="4" id="KW-0508">mRNA splicing</keyword>
<protein>
    <recommendedName>
        <fullName evidence="9">U4/U6.U5 tri-snRNP-associated protein 1</fullName>
    </recommendedName>
</protein>
<dbReference type="InterPro" id="IPR045347">
    <property type="entry name" value="HIND"/>
</dbReference>
<comment type="caution">
    <text evidence="7">The sequence shown here is derived from an EMBL/GenBank/DDBJ whole genome shotgun (WGS) entry which is preliminary data.</text>
</comment>
<dbReference type="InterPro" id="IPR005011">
    <property type="entry name" value="SNU66/SART1"/>
</dbReference>
<dbReference type="Pfam" id="PF03343">
    <property type="entry name" value="SART-1"/>
    <property type="match status" value="1"/>
</dbReference>
<comment type="similarity">
    <text evidence="2">Belongs to the SNU66/SART1 family.</text>
</comment>
<gene>
    <name evidence="7" type="ORF">DYB38_006703</name>
</gene>
<evidence type="ECO:0008006" key="9">
    <source>
        <dbReference type="Google" id="ProtNLM"/>
    </source>
</evidence>
<evidence type="ECO:0000313" key="7">
    <source>
        <dbReference type="EMBL" id="RHY44411.1"/>
    </source>
</evidence>
<evidence type="ECO:0000256" key="3">
    <source>
        <dbReference type="ARBA" id="ARBA00022664"/>
    </source>
</evidence>
<name>A0A397CJX7_APHAT</name>
<dbReference type="VEuPathDB" id="FungiDB:H257_11669"/>
<dbReference type="PANTHER" id="PTHR14152">
    <property type="entry name" value="SQUAMOUS CELL CARCINOMA ANTIGEN RECOGNISED BY CYTOTOXIC T LYMPHOCYTES"/>
    <property type="match status" value="1"/>
</dbReference>
<organism evidence="7 8">
    <name type="scientific">Aphanomyces astaci</name>
    <name type="common">Crayfish plague agent</name>
    <dbReference type="NCBI Taxonomy" id="112090"/>
    <lineage>
        <taxon>Eukaryota</taxon>
        <taxon>Sar</taxon>
        <taxon>Stramenopiles</taxon>
        <taxon>Oomycota</taxon>
        <taxon>Saprolegniomycetes</taxon>
        <taxon>Saprolegniales</taxon>
        <taxon>Verrucalvaceae</taxon>
        <taxon>Aphanomyces</taxon>
    </lineage>
</organism>
<evidence type="ECO:0000256" key="5">
    <source>
        <dbReference type="ARBA" id="ARBA00023242"/>
    </source>
</evidence>
<feature type="region of interest" description="Disordered" evidence="6">
    <location>
        <begin position="574"/>
        <end position="621"/>
    </location>
</feature>
<comment type="subcellular location">
    <subcellularLocation>
        <location evidence="1">Nucleus</location>
    </subcellularLocation>
</comment>
<feature type="region of interest" description="Disordered" evidence="6">
    <location>
        <begin position="1"/>
        <end position="108"/>
    </location>
</feature>
<feature type="compositionally biased region" description="Low complexity" evidence="6">
    <location>
        <begin position="73"/>
        <end position="100"/>
    </location>
</feature>
<sequence length="753" mass="83599">MARSRSPVRHRSRSPAPRHRSRSPGRNRSRSRGRYDSGRKRDRGREPDKELRDVHRPKRVRKNTDDNDDLTSKGKPSSASSSSTVDAKSSSSAPAVISSSDKNGEISMTIDETNKLRISMGLKPLRLTNASKEKEVNLSKSREDVAEEARQKALTDALAKSKQKRQFTEKLKGQSLGETLKQADGGRASALDWVRQSRTKKAAAPASSAPSASTYGAADLKGLTVAHDARAFDEGDEVILTLKDQRVLTDDRNDVNDGGDELENVDMRDEDRRLEREARLKRASGPVYSGFDDDEFTTILGPKKATKKPVRLLAQYDEDEDMAALRDANKFALSDTGSHLVEAIPQRDVDDDKVSVSLASHKKQYMEEYFTTAELAIFSKKKSKKLRKKKQKMRQRDDDDFVQQLEADAVSQTTTTTDHGKRRFTTKEGDAGGDDVAARDRFERARHKANVKAQAMVERMKEQHAEEDDDELGASLARSRRLALVVAATAAAKEEDNDRRVLLQVSGMSQGSHGGGDAAATSGHQYGHIHKDDPSSGGENTTMVFGESTDFDVRVKNAMDERDAARAAAAAAVGGGAGKHRGGPVTTVEEDVDDDQEGKKPMVSTVEDEEEEEEDEESSWGVDEPLVQTGMAATLALLRNRGDLRDAIQIRQAGRANDHRERHVEEELQIKDGVKLDYRDEFGRLLTKKEAFRRISYRFHGHTPGKKKQEKRLKQIKEELAQQKNLGNVVGRMETLDKRQKVAKQAHVVLSGK</sequence>
<evidence type="ECO:0000313" key="8">
    <source>
        <dbReference type="Proteomes" id="UP000265716"/>
    </source>
</evidence>
<feature type="region of interest" description="Disordered" evidence="6">
    <location>
        <begin position="126"/>
        <end position="188"/>
    </location>
</feature>
<keyword evidence="5" id="KW-0539">Nucleus</keyword>
<dbReference type="PANTHER" id="PTHR14152:SF5">
    <property type="entry name" value="U4_U6.U5 TRI-SNRNP-ASSOCIATED PROTEIN 1"/>
    <property type="match status" value="1"/>
</dbReference>
<feature type="compositionally biased region" description="Basic and acidic residues" evidence="6">
    <location>
        <begin position="33"/>
        <end position="54"/>
    </location>
</feature>
<evidence type="ECO:0000256" key="2">
    <source>
        <dbReference type="ARBA" id="ARBA00006076"/>
    </source>
</evidence>
<evidence type="ECO:0000256" key="6">
    <source>
        <dbReference type="SAM" id="MobiDB-lite"/>
    </source>
</evidence>
<reference evidence="7 8" key="1">
    <citation type="submission" date="2018-08" db="EMBL/GenBank/DDBJ databases">
        <title>Aphanomyces genome sequencing and annotation.</title>
        <authorList>
            <person name="Minardi D."/>
            <person name="Oidtmann B."/>
            <person name="Van Der Giezen M."/>
            <person name="Studholme D.J."/>
        </authorList>
    </citation>
    <scope>NUCLEOTIDE SEQUENCE [LARGE SCALE GENOMIC DNA]</scope>
    <source>
        <strain evidence="7 8">SA</strain>
    </source>
</reference>
<dbReference type="GO" id="GO:0045292">
    <property type="term" value="P:mRNA cis splicing, via spliceosome"/>
    <property type="evidence" value="ECO:0007669"/>
    <property type="project" value="TreeGrafter"/>
</dbReference>